<dbReference type="Proteomes" id="UP000265200">
    <property type="component" value="Chromosome 16"/>
</dbReference>
<protein>
    <submittedName>
        <fullName evidence="2">Uncharacterized protein</fullName>
    </submittedName>
</protein>
<reference evidence="2 3" key="2">
    <citation type="submission" date="2017-04" db="EMBL/GenBank/DDBJ databases">
        <title>CpG methylation of centromeres and impact of large insertions on vertebrate speciation.</title>
        <authorList>
            <person name="Ichikawa K."/>
            <person name="Yoshimura J."/>
            <person name="Morishita S."/>
        </authorList>
    </citation>
    <scope>NUCLEOTIDE SEQUENCE</scope>
    <source>
        <strain evidence="2 3">HSOK</strain>
    </source>
</reference>
<evidence type="ECO:0000313" key="2">
    <source>
        <dbReference type="Ensembl" id="ENSORLP00015029959.1"/>
    </source>
</evidence>
<feature type="chain" id="PRO_5018283828" evidence="1">
    <location>
        <begin position="19"/>
        <end position="225"/>
    </location>
</feature>
<proteinExistence type="predicted"/>
<feature type="signal peptide" evidence="1">
    <location>
        <begin position="1"/>
        <end position="18"/>
    </location>
</feature>
<accession>A0A3P9JCH5</accession>
<reference key="1">
    <citation type="journal article" date="2007" name="Nature">
        <title>The medaka draft genome and insights into vertebrate genome evolution.</title>
        <authorList>
            <person name="Kasahara M."/>
            <person name="Naruse K."/>
            <person name="Sasaki S."/>
            <person name="Nakatani Y."/>
            <person name="Qu W."/>
            <person name="Ahsan B."/>
            <person name="Yamada T."/>
            <person name="Nagayasu Y."/>
            <person name="Doi K."/>
            <person name="Kasai Y."/>
            <person name="Jindo T."/>
            <person name="Kobayashi D."/>
            <person name="Shimada A."/>
            <person name="Toyoda A."/>
            <person name="Kuroki Y."/>
            <person name="Fujiyama A."/>
            <person name="Sasaki T."/>
            <person name="Shimizu A."/>
            <person name="Asakawa S."/>
            <person name="Shimizu N."/>
            <person name="Hashimoto S."/>
            <person name="Yang J."/>
            <person name="Lee Y."/>
            <person name="Matsushima K."/>
            <person name="Sugano S."/>
            <person name="Sakaizumi M."/>
            <person name="Narita T."/>
            <person name="Ohishi K."/>
            <person name="Haga S."/>
            <person name="Ohta F."/>
            <person name="Nomoto H."/>
            <person name="Nogata K."/>
            <person name="Morishita T."/>
            <person name="Endo T."/>
            <person name="Shin-I T."/>
            <person name="Takeda H."/>
            <person name="Morishita S."/>
            <person name="Kohara Y."/>
        </authorList>
    </citation>
    <scope>NUCLEOTIDE SEQUENCE [LARGE SCALE GENOMIC DNA]</scope>
    <source>
        <strain>Hd-rR</strain>
    </source>
</reference>
<organism evidence="2 3">
    <name type="scientific">Oryzias latipes</name>
    <name type="common">Japanese rice fish</name>
    <name type="synonym">Japanese killifish</name>
    <dbReference type="NCBI Taxonomy" id="8090"/>
    <lineage>
        <taxon>Eukaryota</taxon>
        <taxon>Metazoa</taxon>
        <taxon>Chordata</taxon>
        <taxon>Craniata</taxon>
        <taxon>Vertebrata</taxon>
        <taxon>Euteleostomi</taxon>
        <taxon>Actinopterygii</taxon>
        <taxon>Neopterygii</taxon>
        <taxon>Teleostei</taxon>
        <taxon>Neoteleostei</taxon>
        <taxon>Acanthomorphata</taxon>
        <taxon>Ovalentaria</taxon>
        <taxon>Atherinomorphae</taxon>
        <taxon>Beloniformes</taxon>
        <taxon>Adrianichthyidae</taxon>
        <taxon>Oryziinae</taxon>
        <taxon>Oryzias</taxon>
    </lineage>
</organism>
<dbReference type="AlphaFoldDB" id="A0A3P9JCH5"/>
<dbReference type="Ensembl" id="ENSORLT00015032649.1">
    <property type="protein sequence ID" value="ENSORLP00015029959.1"/>
    <property type="gene ID" value="ENSORLG00015013326.1"/>
</dbReference>
<keyword evidence="1" id="KW-0732">Signal</keyword>
<sequence length="225" mass="25259">MLSTVLLLLSLLTVQCGGCDFDQISVENIKATIDSNPTGFVTFYVMSCIMHANFGAAVLFCPSPQCCVFPAAVVLQDSWAELLPNLWVEHVNYSLIVELMATLNTIIQNNENLFQEETDLAQFSTVWSSPEELLNLTSELFTQWLKVACSPSVETCPMPTLPPSVEKKNDRPPRSRLLITRAVNNAEKMMSVPNASFKGLSLPVYDFSSVWSLLLFRLYWWLLPQ</sequence>
<reference evidence="2" key="4">
    <citation type="submission" date="2025-09" db="UniProtKB">
        <authorList>
            <consortium name="Ensembl"/>
        </authorList>
    </citation>
    <scope>IDENTIFICATION</scope>
    <source>
        <strain evidence="2">HSOK</strain>
    </source>
</reference>
<evidence type="ECO:0000256" key="1">
    <source>
        <dbReference type="SAM" id="SignalP"/>
    </source>
</evidence>
<reference evidence="2" key="3">
    <citation type="submission" date="2025-08" db="UniProtKB">
        <authorList>
            <consortium name="Ensembl"/>
        </authorList>
    </citation>
    <scope>IDENTIFICATION</scope>
    <source>
        <strain evidence="2">HSOK</strain>
    </source>
</reference>
<evidence type="ECO:0000313" key="3">
    <source>
        <dbReference type="Proteomes" id="UP000265200"/>
    </source>
</evidence>
<name>A0A3P9JCH5_ORYLA</name>